<dbReference type="RefSeq" id="WP_184452875.1">
    <property type="nucleotide sequence ID" value="NZ_JACHMK010000001.1"/>
</dbReference>
<keyword evidence="2" id="KW-1185">Reference proteome</keyword>
<sequence>MSVDLSASNPCLYAPSGWTDSSGAAAILEPFLVHPRPFADFARFEGLGAAQAERLLELLPEQNLADRQNNGPRVDELLRAAMAHEGLVLSGYLVSAPRWDERISIDGLFVPALPGLAAPDPLNPREFDRWGELGTALGLDSARSGPDELRALRCASGSLGWWLWWD</sequence>
<name>A0A923IY61_9ACTO</name>
<dbReference type="AlphaFoldDB" id="A0A923IY61"/>
<organism evidence="1 2">
    <name type="scientific">Schaalia hyovaginalis</name>
    <dbReference type="NCBI Taxonomy" id="29316"/>
    <lineage>
        <taxon>Bacteria</taxon>
        <taxon>Bacillati</taxon>
        <taxon>Actinomycetota</taxon>
        <taxon>Actinomycetes</taxon>
        <taxon>Actinomycetales</taxon>
        <taxon>Actinomycetaceae</taxon>
        <taxon>Schaalia</taxon>
    </lineage>
</organism>
<comment type="caution">
    <text evidence="1">The sequence shown here is derived from an EMBL/GenBank/DDBJ whole genome shotgun (WGS) entry which is preliminary data.</text>
</comment>
<gene>
    <name evidence="1" type="ORF">HD592_001415</name>
</gene>
<dbReference type="Proteomes" id="UP000617426">
    <property type="component" value="Unassembled WGS sequence"/>
</dbReference>
<accession>A0A923IY61</accession>
<protein>
    <submittedName>
        <fullName evidence="1">Uncharacterized protein</fullName>
    </submittedName>
</protein>
<evidence type="ECO:0000313" key="2">
    <source>
        <dbReference type="Proteomes" id="UP000617426"/>
    </source>
</evidence>
<evidence type="ECO:0000313" key="1">
    <source>
        <dbReference type="EMBL" id="MBB6334850.1"/>
    </source>
</evidence>
<dbReference type="EMBL" id="JACHMK010000001">
    <property type="protein sequence ID" value="MBB6334850.1"/>
    <property type="molecule type" value="Genomic_DNA"/>
</dbReference>
<reference evidence="1" key="1">
    <citation type="submission" date="2020-08" db="EMBL/GenBank/DDBJ databases">
        <title>Sequencing the genomes of 1000 actinobacteria strains.</title>
        <authorList>
            <person name="Klenk H.-P."/>
        </authorList>
    </citation>
    <scope>NUCLEOTIDE SEQUENCE</scope>
    <source>
        <strain evidence="1">DSM 10695</strain>
    </source>
</reference>
<proteinExistence type="predicted"/>